<dbReference type="EMBL" id="LT796768">
    <property type="protein sequence ID" value="SKB09982.1"/>
    <property type="molecule type" value="Genomic_DNA"/>
</dbReference>
<organism evidence="2 3">
    <name type="scientific">Aeromicrobium choanae</name>
    <dbReference type="NCBI Taxonomy" id="1736691"/>
    <lineage>
        <taxon>Bacteria</taxon>
        <taxon>Bacillati</taxon>
        <taxon>Actinomycetota</taxon>
        <taxon>Actinomycetes</taxon>
        <taxon>Propionibacteriales</taxon>
        <taxon>Nocardioidaceae</taxon>
        <taxon>Aeromicrobium</taxon>
    </lineage>
</organism>
<keyword evidence="2" id="KW-0255">Endonuclease</keyword>
<proteinExistence type="predicted"/>
<dbReference type="GO" id="GO:0004519">
    <property type="term" value="F:endonuclease activity"/>
    <property type="evidence" value="ECO:0007669"/>
    <property type="project" value="UniProtKB-KW"/>
</dbReference>
<dbReference type="OrthoDB" id="3747765at2"/>
<name>A0A1T4Z7I4_9ACTN</name>
<gene>
    <name evidence="2" type="ORF">SAMN06295964_3013</name>
</gene>
<reference evidence="3" key="1">
    <citation type="submission" date="2017-02" db="EMBL/GenBank/DDBJ databases">
        <authorList>
            <person name="Varghese N."/>
            <person name="Submissions S."/>
        </authorList>
    </citation>
    <scope>NUCLEOTIDE SEQUENCE [LARGE SCALE GENOMIC DNA]</scope>
    <source>
        <strain evidence="3">9H-4</strain>
    </source>
</reference>
<accession>A0A1T4Z7I4</accession>
<dbReference type="SMART" id="SM00507">
    <property type="entry name" value="HNHc"/>
    <property type="match status" value="1"/>
</dbReference>
<keyword evidence="3" id="KW-1185">Reference proteome</keyword>
<evidence type="ECO:0000259" key="1">
    <source>
        <dbReference type="SMART" id="SM00507"/>
    </source>
</evidence>
<dbReference type="CDD" id="cd00085">
    <property type="entry name" value="HNHc"/>
    <property type="match status" value="1"/>
</dbReference>
<dbReference type="Gene3D" id="1.10.30.50">
    <property type="match status" value="1"/>
</dbReference>
<dbReference type="InterPro" id="IPR003615">
    <property type="entry name" value="HNH_nuc"/>
</dbReference>
<keyword evidence="2" id="KW-0378">Hydrolase</keyword>
<keyword evidence="2" id="KW-0540">Nuclease</keyword>
<evidence type="ECO:0000313" key="3">
    <source>
        <dbReference type="Proteomes" id="UP000191040"/>
    </source>
</evidence>
<sequence>MSSNRAIVVGDAVRRARAVAEFEEWEFVASFHAKRVAEIDRTDDIALSKDLARREVTLELAQALHVTERQVWSMVTEATAIRERVPAVWSAFRVGDIDAVRVSAISDTAERLETPEAWAVLEASAPEYASTHTITELRAWLRRLRARLEPDQVQQETDRAVEERRVSISHNSDGTSWLNALLPTGVAIAVGDRLRRAAKALPSVDPESGEKDRRTREQKQADLVAHWLTSCTGTSTDIRAEIAISVAVTDLIGLTDGPGLTLDGEPVGSAWARELAQSEHAMLRRLVLDPVGEVLDTTVLAYRPPESLRQALRWRDGTCRVAGCRAPVHETDLDHAKAYDSGGTTSGSNLRCLCRKHHNMKSHGHLDDRYLDAPVRHVERYRIALRRPRGLLHTSCVDARPAQEYLGEADLTPGRP</sequence>
<dbReference type="RefSeq" id="WP_078700899.1">
    <property type="nucleotide sequence ID" value="NZ_LT796768.1"/>
</dbReference>
<protein>
    <submittedName>
        <fullName evidence="2">HNH endonuclease</fullName>
    </submittedName>
</protein>
<evidence type="ECO:0000313" key="2">
    <source>
        <dbReference type="EMBL" id="SKB09982.1"/>
    </source>
</evidence>
<dbReference type="AlphaFoldDB" id="A0A1T4Z7I4"/>
<dbReference type="STRING" id="1736691.SAMN06295964_3013"/>
<dbReference type="InterPro" id="IPR003870">
    <property type="entry name" value="DUF222"/>
</dbReference>
<dbReference type="Proteomes" id="UP000191040">
    <property type="component" value="Chromosome I"/>
</dbReference>
<dbReference type="Pfam" id="PF02720">
    <property type="entry name" value="DUF222"/>
    <property type="match status" value="1"/>
</dbReference>
<feature type="domain" description="HNH nuclease" evidence="1">
    <location>
        <begin position="307"/>
        <end position="359"/>
    </location>
</feature>